<sequence length="554" mass="61466">MLQPTGSILNDGEANSDSVSLYSRGQKKKRRIYLAIYHRFDLSTGKERMRLGHSAFHWAILISPKEQGGKDTDAFDVTDSVTVDQATGELVNLERLFRLQVKKGVDPSRAKSLLGRIQIGTLDNDLTIENIEALFSRVPIPSKFASPPESCVNWALCAIMHLQIFGEVASFDRRLFSDWVLDYADRQLLVYPGEAMLDVVTYGVEQENEQRERDGIQRQLQAIDWASVEIPDEARPDVAMGMLTPEECSKALVALVALWASKRQAGKRMVNISARDGATADSCRDLAKEVSKPGVCFSKPTARPLAEILWVMIDDIDGENPGDLFGTITVADNLGSQSMFSVDKSDAVSTAPRTQLVLNRARPIAADGDFTVYLDLWDYDADASPHDQISRGIVTWKASDANRRYDEAIQTEIYGVNGKATVDYVVMRNPTKARIQVVLVNGDGERPADIYGQISISSRFVQRDIFQRDSGDNVKLNPWSRLAETTVAVPLDDTLTIHANVWDHDADWSPDDQVAYGSATFTPKTSGKENRSLSGEYGSIIVSVTWEAEEYRGC</sequence>
<reference evidence="3 4" key="1">
    <citation type="journal article" date="2016" name="Genome Biol. Evol.">
        <title>Divergent and convergent evolution of fungal pathogenicity.</title>
        <authorList>
            <person name="Shang Y."/>
            <person name="Xiao G."/>
            <person name="Zheng P."/>
            <person name="Cen K."/>
            <person name="Zhan S."/>
            <person name="Wang C."/>
        </authorList>
    </citation>
    <scope>NUCLEOTIDE SEQUENCE [LARGE SCALE GENOMIC DNA]</scope>
    <source>
        <strain evidence="3 4">RCEF 4871</strain>
    </source>
</reference>
<dbReference type="Proteomes" id="UP000243498">
    <property type="component" value="Unassembled WGS sequence"/>
</dbReference>
<evidence type="ECO:0000313" key="4">
    <source>
        <dbReference type="Proteomes" id="UP000243498"/>
    </source>
</evidence>
<dbReference type="AlphaFoldDB" id="A0A167KQ17"/>
<evidence type="ECO:0000256" key="1">
    <source>
        <dbReference type="SAM" id="MobiDB-lite"/>
    </source>
</evidence>
<dbReference type="Pfam" id="PF20241">
    <property type="entry name" value="DUF6598"/>
    <property type="match status" value="1"/>
</dbReference>
<comment type="caution">
    <text evidence="3">The sequence shown here is derived from an EMBL/GenBank/DDBJ whole genome shotgun (WGS) entry which is preliminary data.</text>
</comment>
<dbReference type="STRING" id="1081105.A0A167KQ17"/>
<evidence type="ECO:0000313" key="3">
    <source>
        <dbReference type="EMBL" id="OAA52026.1"/>
    </source>
</evidence>
<keyword evidence="4" id="KW-1185">Reference proteome</keyword>
<accession>A0A167KQ17</accession>
<proteinExistence type="predicted"/>
<evidence type="ECO:0000259" key="2">
    <source>
        <dbReference type="Pfam" id="PF20241"/>
    </source>
</evidence>
<name>A0A167KQ17_METRR</name>
<dbReference type="InterPro" id="IPR046533">
    <property type="entry name" value="DUF6598"/>
</dbReference>
<dbReference type="EMBL" id="AZHC01000001">
    <property type="protein sequence ID" value="OAA52026.1"/>
    <property type="molecule type" value="Genomic_DNA"/>
</dbReference>
<dbReference type="Pfam" id="PF21858">
    <property type="entry name" value="DUF6914"/>
    <property type="match status" value="1"/>
</dbReference>
<dbReference type="OrthoDB" id="4927890at2759"/>
<gene>
    <name evidence="3" type="ORF">NOR_00619</name>
</gene>
<feature type="region of interest" description="Disordered" evidence="1">
    <location>
        <begin position="1"/>
        <end position="20"/>
    </location>
</feature>
<organism evidence="3 4">
    <name type="scientific">Metarhizium rileyi (strain RCEF 4871)</name>
    <name type="common">Nomuraea rileyi</name>
    <dbReference type="NCBI Taxonomy" id="1649241"/>
    <lineage>
        <taxon>Eukaryota</taxon>
        <taxon>Fungi</taxon>
        <taxon>Dikarya</taxon>
        <taxon>Ascomycota</taxon>
        <taxon>Pezizomycotina</taxon>
        <taxon>Sordariomycetes</taxon>
        <taxon>Hypocreomycetidae</taxon>
        <taxon>Hypocreales</taxon>
        <taxon>Clavicipitaceae</taxon>
        <taxon>Metarhizium</taxon>
    </lineage>
</organism>
<feature type="domain" description="DUF6598" evidence="2">
    <location>
        <begin position="305"/>
        <end position="544"/>
    </location>
</feature>
<dbReference type="PANTHER" id="PTHR33065:SF88">
    <property type="entry name" value="OS11G0104220 PROTEIN"/>
    <property type="match status" value="1"/>
</dbReference>
<protein>
    <recommendedName>
        <fullName evidence="2">DUF6598 domain-containing protein</fullName>
    </recommendedName>
</protein>
<dbReference type="PANTHER" id="PTHR33065">
    <property type="entry name" value="OS07G0486400 PROTEIN"/>
    <property type="match status" value="1"/>
</dbReference>
<dbReference type="InterPro" id="IPR054208">
    <property type="entry name" value="DUF6914"/>
</dbReference>